<dbReference type="Gene3D" id="1.10.10.10">
    <property type="entry name" value="Winged helix-like DNA-binding domain superfamily/Winged helix DNA-binding domain"/>
    <property type="match status" value="1"/>
</dbReference>
<organism evidence="1 2">
    <name type="scientific">Crateriforma conspicua</name>
    <dbReference type="NCBI Taxonomy" id="2527996"/>
    <lineage>
        <taxon>Bacteria</taxon>
        <taxon>Pseudomonadati</taxon>
        <taxon>Planctomycetota</taxon>
        <taxon>Planctomycetia</taxon>
        <taxon>Planctomycetales</taxon>
        <taxon>Planctomycetaceae</taxon>
        <taxon>Crateriforma</taxon>
    </lineage>
</organism>
<gene>
    <name evidence="1" type="ORF">V7x_10460</name>
</gene>
<dbReference type="Proteomes" id="UP000316476">
    <property type="component" value="Unassembled WGS sequence"/>
</dbReference>
<proteinExistence type="predicted"/>
<evidence type="ECO:0000313" key="1">
    <source>
        <dbReference type="EMBL" id="TWU65499.1"/>
    </source>
</evidence>
<accession>A0A5C6FRG9</accession>
<dbReference type="AlphaFoldDB" id="A0A5C6FRG9"/>
<dbReference type="OrthoDB" id="103136at2"/>
<reference evidence="1 2" key="1">
    <citation type="submission" date="2019-02" db="EMBL/GenBank/DDBJ databases">
        <title>Deep-cultivation of Planctomycetes and their phenomic and genomic characterization uncovers novel biology.</title>
        <authorList>
            <person name="Wiegand S."/>
            <person name="Jogler M."/>
            <person name="Boedeker C."/>
            <person name="Pinto D."/>
            <person name="Vollmers J."/>
            <person name="Rivas-Marin E."/>
            <person name="Kohn T."/>
            <person name="Peeters S.H."/>
            <person name="Heuer A."/>
            <person name="Rast P."/>
            <person name="Oberbeckmann S."/>
            <person name="Bunk B."/>
            <person name="Jeske O."/>
            <person name="Meyerdierks A."/>
            <person name="Storesund J.E."/>
            <person name="Kallscheuer N."/>
            <person name="Luecker S."/>
            <person name="Lage O.M."/>
            <person name="Pohl T."/>
            <person name="Merkel B.J."/>
            <person name="Hornburger P."/>
            <person name="Mueller R.-W."/>
            <person name="Bruemmer F."/>
            <person name="Labrenz M."/>
            <person name="Spormann A.M."/>
            <person name="Op Den Camp H."/>
            <person name="Overmann J."/>
            <person name="Amann R."/>
            <person name="Jetten M.S.M."/>
            <person name="Mascher T."/>
            <person name="Medema M.H."/>
            <person name="Devos D.P."/>
            <person name="Kaster A.-K."/>
            <person name="Ovreas L."/>
            <person name="Rohde M."/>
            <person name="Galperin M.Y."/>
            <person name="Jogler C."/>
        </authorList>
    </citation>
    <scope>NUCLEOTIDE SEQUENCE [LARGE SCALE GENOMIC DNA]</scope>
    <source>
        <strain evidence="1 2">V7</strain>
    </source>
</reference>
<dbReference type="RefSeq" id="WP_146411599.1">
    <property type="nucleotide sequence ID" value="NZ_SJPZ01000001.1"/>
</dbReference>
<evidence type="ECO:0000313" key="2">
    <source>
        <dbReference type="Proteomes" id="UP000316476"/>
    </source>
</evidence>
<dbReference type="EMBL" id="SJPZ01000001">
    <property type="protein sequence ID" value="TWU65499.1"/>
    <property type="molecule type" value="Genomic_DNA"/>
</dbReference>
<sequence>MTDLRELLKDDVVKAHEVLSKAVGKVLFTQGEKRGRSHIWIAKLNINSVPVLLEIAKKKDCPSTHVLELLHERDWTIGFDAVCEVFEILRKHRVAHQVKQMLDAGASVNSIVHALHVDKTTVKEAAEFANEYPVEALRYAGEQHRKEHPNAKYINLAGQVSDLYKAGLSFRQIAEELGVCFSTVQRAFDLNNCTAVKEAACKGTVLRRTGRLNTPPEVVASVCTALQNNQSIHSISRSRGMDRGTIRRIREMMKSGELDLG</sequence>
<dbReference type="InterPro" id="IPR036388">
    <property type="entry name" value="WH-like_DNA-bd_sf"/>
</dbReference>
<protein>
    <submittedName>
        <fullName evidence="1">Helix-turn-helix domain of resolvase</fullName>
    </submittedName>
</protein>
<comment type="caution">
    <text evidence="1">The sequence shown here is derived from an EMBL/GenBank/DDBJ whole genome shotgun (WGS) entry which is preliminary data.</text>
</comment>
<name>A0A5C6FRG9_9PLAN</name>